<dbReference type="Gene3D" id="3.20.20.80">
    <property type="entry name" value="Glycosidases"/>
    <property type="match status" value="1"/>
</dbReference>
<name>A0A542DKE7_AMYCI</name>
<dbReference type="GO" id="GO:0009253">
    <property type="term" value="P:peptidoglycan catabolic process"/>
    <property type="evidence" value="ECO:0007669"/>
    <property type="project" value="InterPro"/>
</dbReference>
<keyword evidence="14" id="KW-1185">Reference proteome</keyword>
<comment type="caution">
    <text evidence="13">The sequence shown here is derived from an EMBL/GenBank/DDBJ whole genome shotgun (WGS) entry which is preliminary data.</text>
</comment>
<evidence type="ECO:0000256" key="4">
    <source>
        <dbReference type="ARBA" id="ARBA00012732"/>
    </source>
</evidence>
<dbReference type="PROSITE" id="PS51904">
    <property type="entry name" value="GLYCOSYL_HYDROL_F25_2"/>
    <property type="match status" value="1"/>
</dbReference>
<evidence type="ECO:0000313" key="14">
    <source>
        <dbReference type="Proteomes" id="UP000320876"/>
    </source>
</evidence>
<evidence type="ECO:0000256" key="5">
    <source>
        <dbReference type="ARBA" id="ARBA00022525"/>
    </source>
</evidence>
<keyword evidence="6" id="KW-0929">Antimicrobial</keyword>
<dbReference type="InterPro" id="IPR002053">
    <property type="entry name" value="Glyco_hydro_25"/>
</dbReference>
<dbReference type="EC" id="3.2.1.17" evidence="4"/>
<feature type="signal peptide" evidence="12">
    <location>
        <begin position="1"/>
        <end position="25"/>
    </location>
</feature>
<keyword evidence="12" id="KW-0732">Signal</keyword>
<sequence length="270" mass="28933">MHRRDIICLAAAVAATLTCAAPAAAAEYPDYDGALQRHAGSQIALHEGVHGAPPAAARYAPAGRTLGHDVSGWQGEVDWPSATGKGARFVYVKATEGTGFVSPRFAQQYDGSYHTGMIRGAYHFARPDISGGAEQADYFVDHGGGWSADGRTLPGALDVEYNPYGDTCYDLDPAGMVEWIGDFSTRYAERTGREPTIYTSTSWWRTCTGNSPAFGGSHPLWLARYAPEIGPLPAGWPTQTIWQFADTGPLPGDQNYFNGAEDRLAALARG</sequence>
<accession>A0A542DKE7</accession>
<dbReference type="Proteomes" id="UP000320876">
    <property type="component" value="Unassembled WGS sequence"/>
</dbReference>
<evidence type="ECO:0000256" key="3">
    <source>
        <dbReference type="ARBA" id="ARBA00010646"/>
    </source>
</evidence>
<dbReference type="InterPro" id="IPR017853">
    <property type="entry name" value="GH"/>
</dbReference>
<dbReference type="PANTHER" id="PTHR34135:SF2">
    <property type="entry name" value="LYSOZYME"/>
    <property type="match status" value="1"/>
</dbReference>
<protein>
    <recommendedName>
        <fullName evidence="4">lysozyme</fullName>
        <ecNumber evidence="4">3.2.1.17</ecNumber>
    </recommendedName>
</protein>
<dbReference type="SUPFAM" id="SSF51445">
    <property type="entry name" value="(Trans)glycosidases"/>
    <property type="match status" value="1"/>
</dbReference>
<dbReference type="SMART" id="SM00641">
    <property type="entry name" value="Glyco_25"/>
    <property type="match status" value="1"/>
</dbReference>
<dbReference type="GO" id="GO:0005576">
    <property type="term" value="C:extracellular region"/>
    <property type="evidence" value="ECO:0007669"/>
    <property type="project" value="UniProtKB-SubCell"/>
</dbReference>
<comment type="subcellular location">
    <subcellularLocation>
        <location evidence="2">Secreted</location>
    </subcellularLocation>
</comment>
<dbReference type="PANTHER" id="PTHR34135">
    <property type="entry name" value="LYSOZYME"/>
    <property type="match status" value="1"/>
</dbReference>
<organism evidence="13 14">
    <name type="scientific">Amycolatopsis cihanbeyliensis</name>
    <dbReference type="NCBI Taxonomy" id="1128664"/>
    <lineage>
        <taxon>Bacteria</taxon>
        <taxon>Bacillati</taxon>
        <taxon>Actinomycetota</taxon>
        <taxon>Actinomycetes</taxon>
        <taxon>Pseudonocardiales</taxon>
        <taxon>Pseudonocardiaceae</taxon>
        <taxon>Amycolatopsis</taxon>
    </lineage>
</organism>
<feature type="chain" id="PRO_5021942048" description="lysozyme" evidence="12">
    <location>
        <begin position="26"/>
        <end position="270"/>
    </location>
</feature>
<evidence type="ECO:0000256" key="1">
    <source>
        <dbReference type="ARBA" id="ARBA00000632"/>
    </source>
</evidence>
<keyword evidence="5" id="KW-0964">Secreted</keyword>
<evidence type="ECO:0000256" key="12">
    <source>
        <dbReference type="SAM" id="SignalP"/>
    </source>
</evidence>
<dbReference type="GO" id="GO:0016052">
    <property type="term" value="P:carbohydrate catabolic process"/>
    <property type="evidence" value="ECO:0007669"/>
    <property type="project" value="TreeGrafter"/>
</dbReference>
<keyword evidence="10" id="KW-0326">Glycosidase</keyword>
<comment type="catalytic activity">
    <reaction evidence="1">
        <text>Hydrolysis of (1-&gt;4)-beta-linkages between N-acetylmuramic acid and N-acetyl-D-glucosamine residues in a peptidoglycan and between N-acetyl-D-glucosamine residues in chitodextrins.</text>
        <dbReference type="EC" id="3.2.1.17"/>
    </reaction>
</comment>
<dbReference type="CDD" id="cd06412">
    <property type="entry name" value="GH25_CH-type"/>
    <property type="match status" value="1"/>
</dbReference>
<dbReference type="EMBL" id="VFML01000001">
    <property type="protein sequence ID" value="TQJ03557.1"/>
    <property type="molecule type" value="Genomic_DNA"/>
</dbReference>
<evidence type="ECO:0000313" key="13">
    <source>
        <dbReference type="EMBL" id="TQJ03557.1"/>
    </source>
</evidence>
<proteinExistence type="inferred from homology"/>
<keyword evidence="9" id="KW-1015">Disulfide bond</keyword>
<evidence type="ECO:0000256" key="9">
    <source>
        <dbReference type="ARBA" id="ARBA00023157"/>
    </source>
</evidence>
<dbReference type="GO" id="GO:0016998">
    <property type="term" value="P:cell wall macromolecule catabolic process"/>
    <property type="evidence" value="ECO:0007669"/>
    <property type="project" value="InterPro"/>
</dbReference>
<evidence type="ECO:0000256" key="11">
    <source>
        <dbReference type="ARBA" id="ARBA00055588"/>
    </source>
</evidence>
<dbReference type="AlphaFoldDB" id="A0A542DKE7"/>
<comment type="function">
    <text evidence="11">This enzyme has both lysozyme (acetylmuramidase) and diacetylmuramidase activities.</text>
</comment>
<evidence type="ECO:0000256" key="6">
    <source>
        <dbReference type="ARBA" id="ARBA00022529"/>
    </source>
</evidence>
<dbReference type="FunFam" id="3.20.20.80:FF:000060">
    <property type="entry name" value="Lysozyme M1"/>
    <property type="match status" value="1"/>
</dbReference>
<reference evidence="13 14" key="1">
    <citation type="submission" date="2019-06" db="EMBL/GenBank/DDBJ databases">
        <title>Sequencing the genomes of 1000 actinobacteria strains.</title>
        <authorList>
            <person name="Klenk H.-P."/>
        </authorList>
    </citation>
    <scope>NUCLEOTIDE SEQUENCE [LARGE SCALE GENOMIC DNA]</scope>
    <source>
        <strain evidence="13 14">DSM 45679</strain>
    </source>
</reference>
<dbReference type="GO" id="GO:0031640">
    <property type="term" value="P:killing of cells of another organism"/>
    <property type="evidence" value="ECO:0007669"/>
    <property type="project" value="UniProtKB-KW"/>
</dbReference>
<dbReference type="GO" id="GO:0042742">
    <property type="term" value="P:defense response to bacterium"/>
    <property type="evidence" value="ECO:0007669"/>
    <property type="project" value="UniProtKB-KW"/>
</dbReference>
<keyword evidence="8" id="KW-0378">Hydrolase</keyword>
<comment type="similarity">
    <text evidence="3">Belongs to the glycosyl hydrolase 25 family.</text>
</comment>
<evidence type="ECO:0000256" key="8">
    <source>
        <dbReference type="ARBA" id="ARBA00022801"/>
    </source>
</evidence>
<dbReference type="Pfam" id="PF01183">
    <property type="entry name" value="Glyco_hydro_25"/>
    <property type="match status" value="1"/>
</dbReference>
<dbReference type="InterPro" id="IPR018077">
    <property type="entry name" value="Glyco_hydro_fam25_subgr"/>
</dbReference>
<keyword evidence="7" id="KW-0081">Bacteriolytic enzyme</keyword>
<evidence type="ECO:0000256" key="10">
    <source>
        <dbReference type="ARBA" id="ARBA00023295"/>
    </source>
</evidence>
<dbReference type="GO" id="GO:0003796">
    <property type="term" value="F:lysozyme activity"/>
    <property type="evidence" value="ECO:0007669"/>
    <property type="project" value="UniProtKB-EC"/>
</dbReference>
<evidence type="ECO:0000256" key="2">
    <source>
        <dbReference type="ARBA" id="ARBA00004613"/>
    </source>
</evidence>
<evidence type="ECO:0000256" key="7">
    <source>
        <dbReference type="ARBA" id="ARBA00022638"/>
    </source>
</evidence>
<gene>
    <name evidence="13" type="ORF">FB471_3319</name>
</gene>